<dbReference type="EMBL" id="BK032629">
    <property type="protein sequence ID" value="DAF52157.1"/>
    <property type="molecule type" value="Genomic_DNA"/>
</dbReference>
<proteinExistence type="predicted"/>
<reference evidence="1" key="1">
    <citation type="journal article" date="2021" name="Proc. Natl. Acad. Sci. U.S.A.">
        <title>A Catalog of Tens of Thousands of Viruses from Human Metagenomes Reveals Hidden Associations with Chronic Diseases.</title>
        <authorList>
            <person name="Tisza M.J."/>
            <person name="Buck C.B."/>
        </authorList>
    </citation>
    <scope>NUCLEOTIDE SEQUENCE</scope>
    <source>
        <strain evidence="1">CtPoO4</strain>
    </source>
</reference>
<name>A0A8S5SM74_9CAUD</name>
<sequence length="57" mass="6675">MIFNFLYSAFPRACNRLKAALQRSTGKPDGYQITAIYYSHISIDLYPISRFFFISFI</sequence>
<organism evidence="1">
    <name type="scientific">Myoviridae sp. ctPoO4</name>
    <dbReference type="NCBI Taxonomy" id="2827685"/>
    <lineage>
        <taxon>Viruses</taxon>
        <taxon>Duplodnaviria</taxon>
        <taxon>Heunggongvirae</taxon>
        <taxon>Uroviricota</taxon>
        <taxon>Caudoviricetes</taxon>
    </lineage>
</organism>
<accession>A0A8S5SM74</accession>
<protein>
    <submittedName>
        <fullName evidence="1">Uncharacterized protein</fullName>
    </submittedName>
</protein>
<evidence type="ECO:0000313" key="1">
    <source>
        <dbReference type="EMBL" id="DAF52157.1"/>
    </source>
</evidence>